<dbReference type="SUPFAM" id="SSF103473">
    <property type="entry name" value="MFS general substrate transporter"/>
    <property type="match status" value="1"/>
</dbReference>
<dbReference type="InterPro" id="IPR036259">
    <property type="entry name" value="MFS_trans_sf"/>
</dbReference>
<proteinExistence type="inferred from homology"/>
<feature type="transmembrane region" description="Helical" evidence="7">
    <location>
        <begin position="293"/>
        <end position="312"/>
    </location>
</feature>
<dbReference type="InterPro" id="IPR004324">
    <property type="entry name" value="FBT"/>
</dbReference>
<feature type="transmembrane region" description="Helical" evidence="7">
    <location>
        <begin position="390"/>
        <end position="408"/>
    </location>
</feature>
<keyword evidence="4 7" id="KW-0812">Transmembrane</keyword>
<dbReference type="NCBIfam" id="TIGR00788">
    <property type="entry name" value="fbt"/>
    <property type="match status" value="1"/>
</dbReference>
<evidence type="ECO:0000313" key="9">
    <source>
        <dbReference type="Proteomes" id="UP000050465"/>
    </source>
</evidence>
<name>A0A0P8DDT5_9CYAN</name>
<evidence type="ECO:0000256" key="3">
    <source>
        <dbReference type="ARBA" id="ARBA00022448"/>
    </source>
</evidence>
<feature type="transmembrane region" description="Helical" evidence="7">
    <location>
        <begin position="428"/>
        <end position="449"/>
    </location>
</feature>
<keyword evidence="5 7" id="KW-1133">Transmembrane helix</keyword>
<evidence type="ECO:0000256" key="6">
    <source>
        <dbReference type="ARBA" id="ARBA00023136"/>
    </source>
</evidence>
<dbReference type="InterPro" id="IPR039309">
    <property type="entry name" value="BT1"/>
</dbReference>
<dbReference type="STRING" id="1666911.HLUCCA11_14885"/>
<feature type="transmembrane region" description="Helical" evidence="7">
    <location>
        <begin position="118"/>
        <end position="137"/>
    </location>
</feature>
<feature type="transmembrane region" description="Helical" evidence="7">
    <location>
        <begin position="209"/>
        <end position="230"/>
    </location>
</feature>
<feature type="transmembrane region" description="Helical" evidence="7">
    <location>
        <begin position="324"/>
        <end position="343"/>
    </location>
</feature>
<reference evidence="8 9" key="1">
    <citation type="submission" date="2015-09" db="EMBL/GenBank/DDBJ databases">
        <title>Identification and resolution of microdiversity through metagenomic sequencing of parallel consortia.</title>
        <authorList>
            <person name="Nelson W.C."/>
            <person name="Romine M.F."/>
            <person name="Lindemann S.R."/>
        </authorList>
    </citation>
    <scope>NUCLEOTIDE SEQUENCE [LARGE SCALE GENOMIC DNA]</scope>
    <source>
        <strain evidence="8">Ana</strain>
    </source>
</reference>
<sequence>MIKSIITFLNMTESPLTEPTKNLTENLKGRLKGFVEQRLLLGQSLTLELSAILLVYFVQGILGLARLAVSFFLKDTIALTPAEVSALMGIAALPWTIKPVFGFMSDGLPIFRYRRRPYLVLSGILGAIAWLAMATVVDTPLKATLTILLTSLSVAISDVIVDSLVVERVRNEGQGEAGTLQSLAWGASAMGGLITAYLGGLLLERTSTQVIFGITATFPLVVCGVAWLIAEDPVTAKSNLKVVTDQIKLLKGAVSQKAIWMPALFLFLWQATPTADSAFFFFSTNELGFKPEFLGRVRLVTSFASLIGIWVFQRFLKEVSFRKIFGWSTVISAVLGMTSLLLVTHANRSLGIDDHWFSLGDSLVLTVAGQIAFMPVLVLSARLCPPGVEATLFALLMSVVNLSGLLSHELGALLTHWLKVSETDFSNLWLLVLLTNASTLLPLPLLGLLPTTSAINSAESPQSELDRIESGSDRASVKSAESADRQLALALASPEVADDVAARLDITL</sequence>
<dbReference type="PANTHER" id="PTHR31585">
    <property type="entry name" value="FOLATE-BIOPTERIN TRANSPORTER 1, CHLOROPLASTIC"/>
    <property type="match status" value="1"/>
</dbReference>
<evidence type="ECO:0000256" key="4">
    <source>
        <dbReference type="ARBA" id="ARBA00022692"/>
    </source>
</evidence>
<comment type="similarity">
    <text evidence="2">Belongs to the major facilitator superfamily. Folate-biopterin transporter (TC 2.A.71) family.</text>
</comment>
<organism evidence="8 9">
    <name type="scientific">Phormidesmis priestleyi Ana</name>
    <dbReference type="NCBI Taxonomy" id="1666911"/>
    <lineage>
        <taxon>Bacteria</taxon>
        <taxon>Bacillati</taxon>
        <taxon>Cyanobacteriota</taxon>
        <taxon>Cyanophyceae</taxon>
        <taxon>Leptolyngbyales</taxon>
        <taxon>Leptolyngbyaceae</taxon>
        <taxon>Phormidesmis</taxon>
    </lineage>
</organism>
<feature type="transmembrane region" description="Helical" evidence="7">
    <location>
        <begin position="39"/>
        <end position="58"/>
    </location>
</feature>
<evidence type="ECO:0000256" key="2">
    <source>
        <dbReference type="ARBA" id="ARBA00007015"/>
    </source>
</evidence>
<dbReference type="CDD" id="cd17484">
    <property type="entry name" value="MFS_FBT"/>
    <property type="match status" value="1"/>
</dbReference>
<feature type="transmembrane region" description="Helical" evidence="7">
    <location>
        <begin position="182"/>
        <end position="203"/>
    </location>
</feature>
<dbReference type="PATRIC" id="fig|1666911.3.peg.243"/>
<dbReference type="Pfam" id="PF03092">
    <property type="entry name" value="BT1"/>
    <property type="match status" value="1"/>
</dbReference>
<dbReference type="AlphaFoldDB" id="A0A0P8DDT5"/>
<evidence type="ECO:0000256" key="5">
    <source>
        <dbReference type="ARBA" id="ARBA00022989"/>
    </source>
</evidence>
<keyword evidence="6 7" id="KW-0472">Membrane</keyword>
<dbReference type="EMBL" id="LJZR01000020">
    <property type="protein sequence ID" value="KPQ34385.1"/>
    <property type="molecule type" value="Genomic_DNA"/>
</dbReference>
<keyword evidence="3" id="KW-0813">Transport</keyword>
<dbReference type="Proteomes" id="UP000050465">
    <property type="component" value="Unassembled WGS sequence"/>
</dbReference>
<protein>
    <submittedName>
        <fullName evidence="8">BT1 family</fullName>
    </submittedName>
</protein>
<evidence type="ECO:0000256" key="1">
    <source>
        <dbReference type="ARBA" id="ARBA00004141"/>
    </source>
</evidence>
<dbReference type="Gene3D" id="1.20.1250.20">
    <property type="entry name" value="MFS general substrate transporter like domains"/>
    <property type="match status" value="1"/>
</dbReference>
<comment type="subcellular location">
    <subcellularLocation>
        <location evidence="1">Membrane</location>
        <topology evidence="1">Multi-pass membrane protein</topology>
    </subcellularLocation>
</comment>
<dbReference type="GO" id="GO:0016020">
    <property type="term" value="C:membrane"/>
    <property type="evidence" value="ECO:0007669"/>
    <property type="project" value="UniProtKB-SubCell"/>
</dbReference>
<accession>A0A0P8DDT5</accession>
<evidence type="ECO:0000256" key="7">
    <source>
        <dbReference type="SAM" id="Phobius"/>
    </source>
</evidence>
<feature type="transmembrane region" description="Helical" evidence="7">
    <location>
        <begin position="363"/>
        <end position="383"/>
    </location>
</feature>
<dbReference type="PANTHER" id="PTHR31585:SF0">
    <property type="entry name" value="FOLATE-BIOPTERIN TRANSPORTER 1, CHLOROPLASTIC"/>
    <property type="match status" value="1"/>
</dbReference>
<gene>
    <name evidence="8" type="ORF">HLUCCA11_14885</name>
</gene>
<comment type="caution">
    <text evidence="8">The sequence shown here is derived from an EMBL/GenBank/DDBJ whole genome shotgun (WGS) entry which is preliminary data.</text>
</comment>
<evidence type="ECO:0000313" key="8">
    <source>
        <dbReference type="EMBL" id="KPQ34385.1"/>
    </source>
</evidence>